<feature type="domain" description="Type I restriction modification DNA specificity" evidence="4">
    <location>
        <begin position="196"/>
        <end position="366"/>
    </location>
</feature>
<dbReference type="Gene3D" id="1.10.287.1120">
    <property type="entry name" value="Bipartite methylase S protein"/>
    <property type="match status" value="1"/>
</dbReference>
<protein>
    <submittedName>
        <fullName evidence="5">Restriction endonuclease subunit S</fullName>
        <ecNumber evidence="5">3.1.21.-</ecNumber>
    </submittedName>
</protein>
<accession>A0AAW7PYK1</accession>
<evidence type="ECO:0000313" key="5">
    <source>
        <dbReference type="EMBL" id="MDN5071072.1"/>
    </source>
</evidence>
<feature type="domain" description="Type I restriction modification DNA specificity" evidence="4">
    <location>
        <begin position="1"/>
        <end position="179"/>
    </location>
</feature>
<gene>
    <name evidence="5" type="ORF">O8C76_08485</name>
</gene>
<dbReference type="EC" id="3.1.21.-" evidence="5"/>
<evidence type="ECO:0000256" key="2">
    <source>
        <dbReference type="ARBA" id="ARBA00022747"/>
    </source>
</evidence>
<organism evidence="5 6">
    <name type="scientific">Aliarcobacter butzleri</name>
    <dbReference type="NCBI Taxonomy" id="28197"/>
    <lineage>
        <taxon>Bacteria</taxon>
        <taxon>Pseudomonadati</taxon>
        <taxon>Campylobacterota</taxon>
        <taxon>Epsilonproteobacteria</taxon>
        <taxon>Campylobacterales</taxon>
        <taxon>Arcobacteraceae</taxon>
        <taxon>Aliarcobacter</taxon>
    </lineage>
</organism>
<dbReference type="PANTHER" id="PTHR30408">
    <property type="entry name" value="TYPE-1 RESTRICTION ENZYME ECOKI SPECIFICITY PROTEIN"/>
    <property type="match status" value="1"/>
</dbReference>
<dbReference type="GO" id="GO:0004519">
    <property type="term" value="F:endonuclease activity"/>
    <property type="evidence" value="ECO:0007669"/>
    <property type="project" value="UniProtKB-KW"/>
</dbReference>
<dbReference type="PANTHER" id="PTHR30408:SF12">
    <property type="entry name" value="TYPE I RESTRICTION ENZYME MJAVIII SPECIFICITY SUBUNIT"/>
    <property type="match status" value="1"/>
</dbReference>
<dbReference type="Proteomes" id="UP001170288">
    <property type="component" value="Unassembled WGS sequence"/>
</dbReference>
<evidence type="ECO:0000256" key="1">
    <source>
        <dbReference type="ARBA" id="ARBA00010923"/>
    </source>
</evidence>
<dbReference type="CDD" id="cd17273">
    <property type="entry name" value="RMtype1_S_EcoJA69PI-TRD1-CR1_like"/>
    <property type="match status" value="2"/>
</dbReference>
<evidence type="ECO:0000256" key="3">
    <source>
        <dbReference type="ARBA" id="ARBA00023125"/>
    </source>
</evidence>
<dbReference type="AlphaFoldDB" id="A0AAW7PYK1"/>
<comment type="similarity">
    <text evidence="1">Belongs to the type-I restriction system S methylase family.</text>
</comment>
<keyword evidence="5" id="KW-0540">Nuclease</keyword>
<comment type="caution">
    <text evidence="5">The sequence shown here is derived from an EMBL/GenBank/DDBJ whole genome shotgun (WGS) entry which is preliminary data.</text>
</comment>
<sequence length="390" mass="43629">MSSWRECKLGDIAEIIGGGTPSTSNNEFWNGNIPWLTPRDLTGYSKVYISHGERFITESGLKNSSAKLMPKGTVLLTSRAPIGYVVIAENGICTNQGFKSLVPNFEILNSEFLYYWLKSNTDYLQQLGTGTTFAEISGSVVKNIDISLPSLEEQKAIAEVLSSLDDKIDLLHRQNQTLESLAQTLFRQWFIEEAKEEWEVGILDDILSVKGGTTPSTANSDFWDGNISWTTPRDLSSNIGVYLFKTERKITEEGLKKISSGLLPIGTVLLSSRAPVGYLAITDIPLSINQGYIAILDDKGFSKYFIYLWLKENMEYIISNANGSTFLEISKSVFKSLEIVMPPKELRLKFDNEIVSTLEKIKINSKQIHTLENLRDTLLSKLLSGEVRVK</sequence>
<reference evidence="5" key="2">
    <citation type="journal article" date="2023" name="Microorganisms">
        <title>Genomic Characterization of Arcobacter butzleri Strains Isolated from Various Sources in Lithuania.</title>
        <authorList>
            <person name="Uljanovas D."/>
            <person name="Golz G."/>
            <person name="Fleischmann S."/>
            <person name="Kudirkiene E."/>
            <person name="Kasetiene N."/>
            <person name="Grineviciene A."/>
            <person name="Tamuleviciene E."/>
            <person name="Aksomaitiene J."/>
            <person name="Alter T."/>
            <person name="Malakauskas M."/>
        </authorList>
    </citation>
    <scope>NUCLEOTIDE SEQUENCE</scope>
    <source>
        <strain evidence="5">RCM69</strain>
    </source>
</reference>
<evidence type="ECO:0000313" key="6">
    <source>
        <dbReference type="Proteomes" id="UP001170288"/>
    </source>
</evidence>
<name>A0AAW7PYK1_9BACT</name>
<evidence type="ECO:0000259" key="4">
    <source>
        <dbReference type="Pfam" id="PF01420"/>
    </source>
</evidence>
<dbReference type="RefSeq" id="WP_237919020.1">
    <property type="nucleotide sequence ID" value="NZ_JAKKPB010000017.1"/>
</dbReference>
<dbReference type="Gene3D" id="3.90.220.20">
    <property type="entry name" value="DNA methylase specificity domains"/>
    <property type="match status" value="2"/>
</dbReference>
<dbReference type="GO" id="GO:0009307">
    <property type="term" value="P:DNA restriction-modification system"/>
    <property type="evidence" value="ECO:0007669"/>
    <property type="project" value="UniProtKB-KW"/>
</dbReference>
<dbReference type="EMBL" id="JAPZCX010000013">
    <property type="protein sequence ID" value="MDN5071072.1"/>
    <property type="molecule type" value="Genomic_DNA"/>
</dbReference>
<dbReference type="SUPFAM" id="SSF116734">
    <property type="entry name" value="DNA methylase specificity domain"/>
    <property type="match status" value="2"/>
</dbReference>
<dbReference type="InterPro" id="IPR000055">
    <property type="entry name" value="Restrct_endonuc_typeI_TRD"/>
</dbReference>
<dbReference type="GO" id="GO:0016787">
    <property type="term" value="F:hydrolase activity"/>
    <property type="evidence" value="ECO:0007669"/>
    <property type="project" value="UniProtKB-KW"/>
</dbReference>
<dbReference type="InterPro" id="IPR052021">
    <property type="entry name" value="Type-I_RS_S_subunit"/>
</dbReference>
<keyword evidence="3" id="KW-0238">DNA-binding</keyword>
<reference evidence="5" key="1">
    <citation type="submission" date="2022-12" db="EMBL/GenBank/DDBJ databases">
        <authorList>
            <person name="Uljanovas D."/>
        </authorList>
    </citation>
    <scope>NUCLEOTIDE SEQUENCE</scope>
    <source>
        <strain evidence="5">RCM69</strain>
    </source>
</reference>
<keyword evidence="2" id="KW-0680">Restriction system</keyword>
<dbReference type="InterPro" id="IPR044946">
    <property type="entry name" value="Restrct_endonuc_typeI_TRD_sf"/>
</dbReference>
<dbReference type="Pfam" id="PF01420">
    <property type="entry name" value="Methylase_S"/>
    <property type="match status" value="2"/>
</dbReference>
<proteinExistence type="inferred from homology"/>
<keyword evidence="5" id="KW-0378">Hydrolase</keyword>
<keyword evidence="5" id="KW-0255">Endonuclease</keyword>
<dbReference type="GO" id="GO:0003677">
    <property type="term" value="F:DNA binding"/>
    <property type="evidence" value="ECO:0007669"/>
    <property type="project" value="UniProtKB-KW"/>
</dbReference>